<dbReference type="EMBL" id="UINC01007334">
    <property type="protein sequence ID" value="SVA32741.1"/>
    <property type="molecule type" value="Genomic_DNA"/>
</dbReference>
<reference evidence="1" key="1">
    <citation type="submission" date="2018-05" db="EMBL/GenBank/DDBJ databases">
        <authorList>
            <person name="Lanie J.A."/>
            <person name="Ng W.-L."/>
            <person name="Kazmierczak K.M."/>
            <person name="Andrzejewski T.M."/>
            <person name="Davidsen T.M."/>
            <person name="Wayne K.J."/>
            <person name="Tettelin H."/>
            <person name="Glass J.I."/>
            <person name="Rusch D."/>
            <person name="Podicherti R."/>
            <person name="Tsui H.-C.T."/>
            <person name="Winkler M.E."/>
        </authorList>
    </citation>
    <scope>NUCLEOTIDE SEQUENCE</scope>
</reference>
<protein>
    <submittedName>
        <fullName evidence="1">Uncharacterized protein</fullName>
    </submittedName>
</protein>
<organism evidence="1">
    <name type="scientific">marine metagenome</name>
    <dbReference type="NCBI Taxonomy" id="408172"/>
    <lineage>
        <taxon>unclassified sequences</taxon>
        <taxon>metagenomes</taxon>
        <taxon>ecological metagenomes</taxon>
    </lineage>
</organism>
<sequence>MVYRCLADVTVCCVTVGVVSLSSAVQAGQDPAAPRTPWGHPDLRGTWTNATTTPMERPAEFEGREFLTEEERAVRDPGSGISTEDLTALMPTGAYNDFWLEKGALSLRTSLLVDPPDGRYPPMTPEALRRRGQQPSSFAQDGFESYVDFSTYDRCLTRGLPGAMSPGFYNHNYQIVQTPDHVAILVEMIHDARIVPLDGRPHLASAVEQWMGDSRGHWEGNTLVVETTNLPQSDRVVVERFTRIDAATIDYRINVTDPAEWTAPWTAAMPMSPTDGPLFEYACHEGNHAVVNMLSGSRARDRR</sequence>
<evidence type="ECO:0000313" key="1">
    <source>
        <dbReference type="EMBL" id="SVA32741.1"/>
    </source>
</evidence>
<dbReference type="AlphaFoldDB" id="A0A381UYD8"/>
<proteinExistence type="predicted"/>
<name>A0A381UYD8_9ZZZZ</name>
<accession>A0A381UYD8</accession>
<gene>
    <name evidence="1" type="ORF">METZ01_LOCUS85595</name>
</gene>